<dbReference type="PANTHER" id="PTHR24373:SF383">
    <property type="entry name" value="LEUCINE-RICH REPEAT-CONTAINING PROTEIN 15-LIKE"/>
    <property type="match status" value="1"/>
</dbReference>
<dbReference type="InterPro" id="IPR003591">
    <property type="entry name" value="Leu-rich_rpt_typical-subtyp"/>
</dbReference>
<feature type="region of interest" description="Disordered" evidence="4">
    <location>
        <begin position="270"/>
        <end position="324"/>
    </location>
</feature>
<evidence type="ECO:0000256" key="3">
    <source>
        <dbReference type="ARBA" id="ARBA00022737"/>
    </source>
</evidence>
<dbReference type="SUPFAM" id="SSF52058">
    <property type="entry name" value="L domain-like"/>
    <property type="match status" value="1"/>
</dbReference>
<dbReference type="InterPro" id="IPR032675">
    <property type="entry name" value="LRR_dom_sf"/>
</dbReference>
<dbReference type="Proteomes" id="UP000002630">
    <property type="component" value="Linkage Group LG04"/>
</dbReference>
<dbReference type="STRING" id="2880.D8LGN7"/>
<reference evidence="5 6" key="1">
    <citation type="journal article" date="2010" name="Nature">
        <title>The Ectocarpus genome and the independent evolution of multicellularity in brown algae.</title>
        <authorList>
            <person name="Cock J.M."/>
            <person name="Sterck L."/>
            <person name="Rouze P."/>
            <person name="Scornet D."/>
            <person name="Allen A.E."/>
            <person name="Amoutzias G."/>
            <person name="Anthouard V."/>
            <person name="Artiguenave F."/>
            <person name="Aury J.M."/>
            <person name="Badger J.H."/>
            <person name="Beszteri B."/>
            <person name="Billiau K."/>
            <person name="Bonnet E."/>
            <person name="Bothwell J.H."/>
            <person name="Bowler C."/>
            <person name="Boyen C."/>
            <person name="Brownlee C."/>
            <person name="Carrano C.J."/>
            <person name="Charrier B."/>
            <person name="Cho G.Y."/>
            <person name="Coelho S.M."/>
            <person name="Collen J."/>
            <person name="Corre E."/>
            <person name="Da Silva C."/>
            <person name="Delage L."/>
            <person name="Delaroque N."/>
            <person name="Dittami S.M."/>
            <person name="Doulbeau S."/>
            <person name="Elias M."/>
            <person name="Farnham G."/>
            <person name="Gachon C.M."/>
            <person name="Gschloessl B."/>
            <person name="Heesch S."/>
            <person name="Jabbari K."/>
            <person name="Jubin C."/>
            <person name="Kawai H."/>
            <person name="Kimura K."/>
            <person name="Kloareg B."/>
            <person name="Kupper F.C."/>
            <person name="Lang D."/>
            <person name="Le Bail A."/>
            <person name="Leblanc C."/>
            <person name="Lerouge P."/>
            <person name="Lohr M."/>
            <person name="Lopez P.J."/>
            <person name="Martens C."/>
            <person name="Maumus F."/>
            <person name="Michel G."/>
            <person name="Miranda-Saavedra D."/>
            <person name="Morales J."/>
            <person name="Moreau H."/>
            <person name="Motomura T."/>
            <person name="Nagasato C."/>
            <person name="Napoli C.A."/>
            <person name="Nelson D.R."/>
            <person name="Nyvall-Collen P."/>
            <person name="Peters A.F."/>
            <person name="Pommier C."/>
            <person name="Potin P."/>
            <person name="Poulain J."/>
            <person name="Quesneville H."/>
            <person name="Read B."/>
            <person name="Rensing S.A."/>
            <person name="Ritter A."/>
            <person name="Rousvoal S."/>
            <person name="Samanta M."/>
            <person name="Samson G."/>
            <person name="Schroeder D.C."/>
            <person name="Segurens B."/>
            <person name="Strittmatter M."/>
            <person name="Tonon T."/>
            <person name="Tregear J.W."/>
            <person name="Valentin K."/>
            <person name="von Dassow P."/>
            <person name="Yamagishi T."/>
            <person name="Van de Peer Y."/>
            <person name="Wincker P."/>
        </authorList>
    </citation>
    <scope>NUCLEOTIDE SEQUENCE [LARGE SCALE GENOMIC DNA]</scope>
    <source>
        <strain evidence="6">Ec32 / CCAP1310/4</strain>
    </source>
</reference>
<dbReference type="AlphaFoldDB" id="D8LGN7"/>
<name>D8LGN7_ECTSI</name>
<dbReference type="SMART" id="SM00369">
    <property type="entry name" value="LRR_TYP"/>
    <property type="match status" value="4"/>
</dbReference>
<keyword evidence="1" id="KW-0433">Leucine-rich repeat</keyword>
<dbReference type="GO" id="GO:0031012">
    <property type="term" value="C:extracellular matrix"/>
    <property type="evidence" value="ECO:0007669"/>
    <property type="project" value="TreeGrafter"/>
</dbReference>
<dbReference type="InterPro" id="IPR001611">
    <property type="entry name" value="Leu-rich_rpt"/>
</dbReference>
<keyword evidence="6" id="KW-1185">Reference proteome</keyword>
<dbReference type="EMBL" id="FN649729">
    <property type="protein sequence ID" value="CBN75779.1"/>
    <property type="molecule type" value="Genomic_DNA"/>
</dbReference>
<dbReference type="eggNOG" id="KOG0619">
    <property type="taxonomic scope" value="Eukaryota"/>
</dbReference>
<evidence type="ECO:0000256" key="1">
    <source>
        <dbReference type="ARBA" id="ARBA00022614"/>
    </source>
</evidence>
<sequence>MRPSISSASIAFTSIAESSDLSQCSGFTTIPAGIFKDLPALEKLMVGGVEIRTLEVGVFDDVAGSLRALHVQFCPELTWLPADLFRGLSGLTYLKIQNIPKLRSIPVGLFQDTTEVTELDLSGNGLTALQLGTFHGLTKVVTLPLQYNSLTTLPASIFEPLTSLQNMWLHGDGMFNMQCLPDRTASSSTGDANDRLLTTECTPAKAVFCPKQTSCCPGTRGYTCEARTAPGPTPHRKSKPGGETCGVFTDIEGFVGKTAKGTACCPAPLLRASSKGPSERRPRRGRRSPLQVVANAASTPPPASWEATTAAPSVARAHHNEGHA</sequence>
<dbReference type="EMBL" id="FN648244">
    <property type="protein sequence ID" value="CBN75779.1"/>
    <property type="molecule type" value="Genomic_DNA"/>
</dbReference>
<dbReference type="InterPro" id="IPR050328">
    <property type="entry name" value="Dev_Immune_Receptor"/>
</dbReference>
<dbReference type="GO" id="GO:0005615">
    <property type="term" value="C:extracellular space"/>
    <property type="evidence" value="ECO:0007669"/>
    <property type="project" value="TreeGrafter"/>
</dbReference>
<dbReference type="Gene3D" id="3.80.10.10">
    <property type="entry name" value="Ribonuclease Inhibitor"/>
    <property type="match status" value="1"/>
</dbReference>
<keyword evidence="2" id="KW-0732">Signal</keyword>
<evidence type="ECO:0000256" key="2">
    <source>
        <dbReference type="ARBA" id="ARBA00022729"/>
    </source>
</evidence>
<gene>
    <name evidence="5" type="ORF">Esi_0174_0053</name>
</gene>
<keyword evidence="3" id="KW-0677">Repeat</keyword>
<dbReference type="Pfam" id="PF13855">
    <property type="entry name" value="LRR_8"/>
    <property type="match status" value="1"/>
</dbReference>
<organism evidence="5 6">
    <name type="scientific">Ectocarpus siliculosus</name>
    <name type="common">Brown alga</name>
    <name type="synonym">Conferva siliculosa</name>
    <dbReference type="NCBI Taxonomy" id="2880"/>
    <lineage>
        <taxon>Eukaryota</taxon>
        <taxon>Sar</taxon>
        <taxon>Stramenopiles</taxon>
        <taxon>Ochrophyta</taxon>
        <taxon>PX clade</taxon>
        <taxon>Phaeophyceae</taxon>
        <taxon>Ectocarpales</taxon>
        <taxon>Ectocarpaceae</taxon>
        <taxon>Ectocarpus</taxon>
    </lineage>
</organism>
<proteinExistence type="predicted"/>
<accession>D8LGN7</accession>
<protein>
    <submittedName>
        <fullName evidence="5">Hypothetical leucine rich repeat protein</fullName>
    </submittedName>
</protein>
<dbReference type="InParanoid" id="D8LGN7"/>
<dbReference type="OrthoDB" id="1394818at2759"/>
<evidence type="ECO:0000313" key="6">
    <source>
        <dbReference type="Proteomes" id="UP000002630"/>
    </source>
</evidence>
<dbReference type="PANTHER" id="PTHR24373">
    <property type="entry name" value="SLIT RELATED LEUCINE-RICH REPEAT NEURONAL PROTEIN"/>
    <property type="match status" value="1"/>
</dbReference>
<evidence type="ECO:0000256" key="4">
    <source>
        <dbReference type="SAM" id="MobiDB-lite"/>
    </source>
</evidence>
<evidence type="ECO:0000313" key="5">
    <source>
        <dbReference type="EMBL" id="CBN75779.1"/>
    </source>
</evidence>
<dbReference type="OMA" id="VADANIC"/>